<proteinExistence type="predicted"/>
<dbReference type="Proteomes" id="UP000019118">
    <property type="component" value="Unassembled WGS sequence"/>
</dbReference>
<feature type="chain" id="PRO_5043781446" description="CUB domain-containing protein" evidence="3">
    <location>
        <begin position="26"/>
        <end position="414"/>
    </location>
</feature>
<evidence type="ECO:0000256" key="2">
    <source>
        <dbReference type="PROSITE-ProRule" id="PRU00059"/>
    </source>
</evidence>
<evidence type="ECO:0000259" key="4">
    <source>
        <dbReference type="PROSITE" id="PS01180"/>
    </source>
</evidence>
<dbReference type="InterPro" id="IPR000859">
    <property type="entry name" value="CUB_dom"/>
</dbReference>
<dbReference type="Pfam" id="PF26080">
    <property type="entry name" value="CUB_animal"/>
    <property type="match status" value="1"/>
</dbReference>
<dbReference type="AlphaFoldDB" id="A0AAR5QA54"/>
<reference evidence="5" key="2">
    <citation type="submission" date="2024-08" db="UniProtKB">
        <authorList>
            <consortium name="EnsemblMetazoa"/>
        </authorList>
    </citation>
    <scope>IDENTIFICATION</scope>
</reference>
<evidence type="ECO:0000313" key="5">
    <source>
        <dbReference type="EnsemblMetazoa" id="XP_019770108.1"/>
    </source>
</evidence>
<dbReference type="Pfam" id="PF00431">
    <property type="entry name" value="CUB"/>
    <property type="match status" value="1"/>
</dbReference>
<name>A0AAR5QA54_DENPD</name>
<dbReference type="Gene3D" id="2.60.120.290">
    <property type="entry name" value="Spermadhesin, CUB domain"/>
    <property type="match status" value="1"/>
</dbReference>
<dbReference type="EnsemblMetazoa" id="XM_019914549.1">
    <property type="protein sequence ID" value="XP_019770108.1"/>
    <property type="gene ID" value="LOC109544410"/>
</dbReference>
<keyword evidence="3" id="KW-0732">Signal</keyword>
<evidence type="ECO:0000256" key="1">
    <source>
        <dbReference type="ARBA" id="ARBA00023157"/>
    </source>
</evidence>
<dbReference type="PANTHER" id="PTHR33236:SF4">
    <property type="entry name" value="CUB DOMAIN-CONTAINING PROTEIN"/>
    <property type="match status" value="1"/>
</dbReference>
<organism evidence="5 6">
    <name type="scientific">Dendroctonus ponderosae</name>
    <name type="common">Mountain pine beetle</name>
    <dbReference type="NCBI Taxonomy" id="77166"/>
    <lineage>
        <taxon>Eukaryota</taxon>
        <taxon>Metazoa</taxon>
        <taxon>Ecdysozoa</taxon>
        <taxon>Arthropoda</taxon>
        <taxon>Hexapoda</taxon>
        <taxon>Insecta</taxon>
        <taxon>Pterygota</taxon>
        <taxon>Neoptera</taxon>
        <taxon>Endopterygota</taxon>
        <taxon>Coleoptera</taxon>
        <taxon>Polyphaga</taxon>
        <taxon>Cucujiformia</taxon>
        <taxon>Curculionidae</taxon>
        <taxon>Scolytinae</taxon>
        <taxon>Dendroctonus</taxon>
    </lineage>
</organism>
<feature type="domain" description="CUB" evidence="4">
    <location>
        <begin position="117"/>
        <end position="235"/>
    </location>
</feature>
<dbReference type="InterPro" id="IPR035914">
    <property type="entry name" value="Sperma_CUB_dom_sf"/>
</dbReference>
<feature type="signal peptide" evidence="3">
    <location>
        <begin position="1"/>
        <end position="25"/>
    </location>
</feature>
<comment type="caution">
    <text evidence="2">Lacks conserved residue(s) required for the propagation of feature annotation.</text>
</comment>
<accession>A0AAR5QA54</accession>
<protein>
    <recommendedName>
        <fullName evidence="4">CUB domain-containing protein</fullName>
    </recommendedName>
</protein>
<evidence type="ECO:0000256" key="3">
    <source>
        <dbReference type="SAM" id="SignalP"/>
    </source>
</evidence>
<dbReference type="PANTHER" id="PTHR33236">
    <property type="entry name" value="INTRAFLAGELLAR TRANSPORT PROTEIN 122 FAMILY PROTEIN-RELATED"/>
    <property type="match status" value="1"/>
</dbReference>
<evidence type="ECO:0000313" key="6">
    <source>
        <dbReference type="Proteomes" id="UP000019118"/>
    </source>
</evidence>
<dbReference type="InterPro" id="IPR058698">
    <property type="entry name" value="CUB_metazoa"/>
</dbReference>
<dbReference type="PROSITE" id="PS01180">
    <property type="entry name" value="CUB"/>
    <property type="match status" value="1"/>
</dbReference>
<keyword evidence="6" id="KW-1185">Reference proteome</keyword>
<sequence length="414" mass="45919">MKVRVVNLNYVLLMHLICEPGISSAEDFDIWGDRAEKNGLGKGNEMNFSSMVKNSDISRLPRVLNFFPVPFVEECKANDGRRRGICMNTYECRIQEGKSYGFCALGFGVCCVFTATCDQEVINNLTYFVNPDFPDLTKGMSSCILNVKKIEPEISQIRLDFVHFNLGQPNRQTGVCEEDVFQIIAGNSSEEFTLCGLNSGQHVYFDVNSLDEIKIEMTLDKKAVSRFWEIIITQMTFTEQAPPGCLQYFTGPDGTIQTMNFADNGRHLANQDYNICIRQEEGMCSIAYEPCHENAFRIAPNSLDSGAVPTNMDEGSGDEEVDTISRALKMCNDKIVLPCDSEELILVSLNMMPGSCSLEHCGLSLCPSGNSPCRIESSVTPFNIGVHFAESAAEASPEENLGMCLNYEQIPCGD</sequence>
<dbReference type="SUPFAM" id="SSF49854">
    <property type="entry name" value="Spermadhesin, CUB domain"/>
    <property type="match status" value="1"/>
</dbReference>
<reference evidence="6" key="1">
    <citation type="journal article" date="2013" name="Genome Biol.">
        <title>Draft genome of the mountain pine beetle, Dendroctonus ponderosae Hopkins, a major forest pest.</title>
        <authorList>
            <person name="Keeling C.I."/>
            <person name="Yuen M.M."/>
            <person name="Liao N.Y."/>
            <person name="Docking T.R."/>
            <person name="Chan S.K."/>
            <person name="Taylor G.A."/>
            <person name="Palmquist D.L."/>
            <person name="Jackman S.D."/>
            <person name="Nguyen A."/>
            <person name="Li M."/>
            <person name="Henderson H."/>
            <person name="Janes J.K."/>
            <person name="Zhao Y."/>
            <person name="Pandoh P."/>
            <person name="Moore R."/>
            <person name="Sperling F.A."/>
            <person name="Huber D.P."/>
            <person name="Birol I."/>
            <person name="Jones S.J."/>
            <person name="Bohlmann J."/>
        </authorList>
    </citation>
    <scope>NUCLEOTIDE SEQUENCE</scope>
</reference>
<keyword evidence="1" id="KW-1015">Disulfide bond</keyword>